<dbReference type="GO" id="GO:0009893">
    <property type="term" value="P:positive regulation of metabolic process"/>
    <property type="evidence" value="ECO:0007669"/>
    <property type="project" value="UniProtKB-ARBA"/>
</dbReference>
<name>A0A395GY79_9EURO</name>
<protein>
    <recommendedName>
        <fullName evidence="9">Zn(2)-C6 fungal-type domain-containing protein</fullName>
    </recommendedName>
</protein>
<feature type="domain" description="Zn(2)-C6 fungal-type" evidence="9">
    <location>
        <begin position="21"/>
        <end position="53"/>
    </location>
</feature>
<dbReference type="OrthoDB" id="429143at2759"/>
<gene>
    <name evidence="10" type="ORF">BO80DRAFT_466457</name>
</gene>
<keyword evidence="8" id="KW-0472">Membrane</keyword>
<dbReference type="Pfam" id="PF00172">
    <property type="entry name" value="Zn_clus"/>
    <property type="match status" value="1"/>
</dbReference>
<dbReference type="InterPro" id="IPR036864">
    <property type="entry name" value="Zn2-C6_fun-type_DNA-bd_sf"/>
</dbReference>
<dbReference type="GO" id="GO:0006351">
    <property type="term" value="P:DNA-templated transcription"/>
    <property type="evidence" value="ECO:0007669"/>
    <property type="project" value="InterPro"/>
</dbReference>
<dbReference type="SMART" id="SM00066">
    <property type="entry name" value="GAL4"/>
    <property type="match status" value="1"/>
</dbReference>
<dbReference type="VEuPathDB" id="FungiDB:BO80DRAFT_466457"/>
<keyword evidence="2" id="KW-0479">Metal-binding</keyword>
<evidence type="ECO:0000313" key="11">
    <source>
        <dbReference type="Proteomes" id="UP000249402"/>
    </source>
</evidence>
<keyword evidence="5" id="KW-0804">Transcription</keyword>
<evidence type="ECO:0000259" key="9">
    <source>
        <dbReference type="PROSITE" id="PS50048"/>
    </source>
</evidence>
<reference evidence="10 11" key="1">
    <citation type="submission" date="2018-02" db="EMBL/GenBank/DDBJ databases">
        <title>The genomes of Aspergillus section Nigri reveals drivers in fungal speciation.</title>
        <authorList>
            <consortium name="DOE Joint Genome Institute"/>
            <person name="Vesth T.C."/>
            <person name="Nybo J."/>
            <person name="Theobald S."/>
            <person name="Brandl J."/>
            <person name="Frisvad J.C."/>
            <person name="Nielsen K.F."/>
            <person name="Lyhne E.K."/>
            <person name="Kogle M.E."/>
            <person name="Kuo A."/>
            <person name="Riley R."/>
            <person name="Clum A."/>
            <person name="Nolan M."/>
            <person name="Lipzen A."/>
            <person name="Salamov A."/>
            <person name="Henrissat B."/>
            <person name="Wiebenga A."/>
            <person name="De vries R.P."/>
            <person name="Grigoriev I.V."/>
            <person name="Mortensen U.H."/>
            <person name="Andersen M.R."/>
            <person name="Baker S.E."/>
        </authorList>
    </citation>
    <scope>NUCLEOTIDE SEQUENCE [LARGE SCALE GENOMIC DNA]</scope>
    <source>
        <strain evidence="10 11">CBS 121593</strain>
    </source>
</reference>
<evidence type="ECO:0000256" key="6">
    <source>
        <dbReference type="ARBA" id="ARBA00023242"/>
    </source>
</evidence>
<comment type="subcellular location">
    <subcellularLocation>
        <location evidence="1">Nucleus</location>
    </subcellularLocation>
</comment>
<proteinExistence type="predicted"/>
<feature type="compositionally biased region" description="Polar residues" evidence="7">
    <location>
        <begin position="74"/>
        <end position="89"/>
    </location>
</feature>
<dbReference type="Proteomes" id="UP000249402">
    <property type="component" value="Unassembled WGS sequence"/>
</dbReference>
<keyword evidence="3" id="KW-0805">Transcription regulation</keyword>
<keyword evidence="4" id="KW-0238">DNA-binding</keyword>
<evidence type="ECO:0000313" key="10">
    <source>
        <dbReference type="EMBL" id="RAK99003.1"/>
    </source>
</evidence>
<dbReference type="GO" id="GO:0000981">
    <property type="term" value="F:DNA-binding transcription factor activity, RNA polymerase II-specific"/>
    <property type="evidence" value="ECO:0007669"/>
    <property type="project" value="InterPro"/>
</dbReference>
<dbReference type="PANTHER" id="PTHR31001">
    <property type="entry name" value="UNCHARACTERIZED TRANSCRIPTIONAL REGULATORY PROTEIN"/>
    <property type="match status" value="1"/>
</dbReference>
<feature type="transmembrane region" description="Helical" evidence="8">
    <location>
        <begin position="563"/>
        <end position="587"/>
    </location>
</feature>
<dbReference type="GO" id="GO:0008270">
    <property type="term" value="F:zinc ion binding"/>
    <property type="evidence" value="ECO:0007669"/>
    <property type="project" value="InterPro"/>
</dbReference>
<dbReference type="GO" id="GO:0003677">
    <property type="term" value="F:DNA binding"/>
    <property type="evidence" value="ECO:0007669"/>
    <property type="project" value="UniProtKB-KW"/>
</dbReference>
<dbReference type="PROSITE" id="PS00463">
    <property type="entry name" value="ZN2_CY6_FUNGAL_1"/>
    <property type="match status" value="1"/>
</dbReference>
<sequence length="753" mass="82892">MKCTQEMPASLFRRKNGQQSSCENCRRSKLACDHSIPHCGRCVRLKRTDTCVYVLSPLARLSASSPKSPAGIKRQSTPKSQSRSLTGARSTARKCTTPRVETTIVPADWPRAGLEGPLSSRLEDASKTTTWGSIFSEFNIDVEPEMTVPPTAGLAVTWKDPELLQHATTALTQIPTRAMCEGVLEHAFKYPDFGCHEPYLRMLHDGWWGNFGGLLEANSLAQLNSLEPVIEQLSASTANRVTHLSFDSTEWLQKRTGSNTAWDSLAYLLSAYGSACASLPASHRLLADDDKGRVCRALGKGIQACLAICEAQEIFSVDLINAHASMVLLQNSSDGDDSKQNYTNVGHLARLVTDMGLHLGSSHGCFVQAQLEHKAFHRAFTMDKSISTSCGRPPQLTRRFNQCPLPLELSDEQLLLPGDELEVVIGLLDPDGWSTSDRSYPVSYLRALSLLGRHREEILELAMGPSPVALDHLQRDIMDRLQTTYHRLPLRLQFNPNQHTHLAPFDFLNTIFLHLEYHKNIFLLSRLSRTIPLSHNEPLLASSKAIISVITMLYIHRDRLGQMFLFFPWAIMFYGTPAAAILAIELLTRPPWPAYLGSPNIHPRSEIIQELSVFISCLMSIPAAEGYHAPCRRVAITLRKILDQILEPSMSMPPTTTGTAVSTISSCSSNSSTPPGTDVDSAIGLDIDWQVFVTSPCDPDYTQWLDPSSWMDLALPLDLGLEEYGLEGGGCGIGSGSGSGGLGEVGFDEFVYT</sequence>
<dbReference type="PROSITE" id="PS50048">
    <property type="entry name" value="ZN2_CY6_FUNGAL_2"/>
    <property type="match status" value="1"/>
</dbReference>
<dbReference type="GO" id="GO:0005634">
    <property type="term" value="C:nucleus"/>
    <property type="evidence" value="ECO:0007669"/>
    <property type="project" value="UniProtKB-SubCell"/>
</dbReference>
<dbReference type="PANTHER" id="PTHR31001:SF40">
    <property type="entry name" value="ZN(II)2CYS6 TRANSCRIPTION FACTOR (EUROFUNG)"/>
    <property type="match status" value="1"/>
</dbReference>
<dbReference type="SUPFAM" id="SSF57701">
    <property type="entry name" value="Zn2/Cys6 DNA-binding domain"/>
    <property type="match status" value="1"/>
</dbReference>
<dbReference type="CDD" id="cd12148">
    <property type="entry name" value="fungal_TF_MHR"/>
    <property type="match status" value="1"/>
</dbReference>
<evidence type="ECO:0000256" key="4">
    <source>
        <dbReference type="ARBA" id="ARBA00023125"/>
    </source>
</evidence>
<dbReference type="SMART" id="SM00906">
    <property type="entry name" value="Fungal_trans"/>
    <property type="match status" value="1"/>
</dbReference>
<organism evidence="10 11">
    <name type="scientific">Aspergillus ibericus CBS 121593</name>
    <dbReference type="NCBI Taxonomy" id="1448316"/>
    <lineage>
        <taxon>Eukaryota</taxon>
        <taxon>Fungi</taxon>
        <taxon>Dikarya</taxon>
        <taxon>Ascomycota</taxon>
        <taxon>Pezizomycotina</taxon>
        <taxon>Eurotiomycetes</taxon>
        <taxon>Eurotiomycetidae</taxon>
        <taxon>Eurotiales</taxon>
        <taxon>Aspergillaceae</taxon>
        <taxon>Aspergillus</taxon>
        <taxon>Aspergillus subgen. Circumdati</taxon>
    </lineage>
</organism>
<keyword evidence="11" id="KW-1185">Reference proteome</keyword>
<dbReference type="InterPro" id="IPR007219">
    <property type="entry name" value="XnlR_reg_dom"/>
</dbReference>
<dbReference type="GeneID" id="37227652"/>
<dbReference type="EMBL" id="KZ824449">
    <property type="protein sequence ID" value="RAK99003.1"/>
    <property type="molecule type" value="Genomic_DNA"/>
</dbReference>
<dbReference type="Gene3D" id="4.10.240.10">
    <property type="entry name" value="Zn(2)-C6 fungal-type DNA-binding domain"/>
    <property type="match status" value="1"/>
</dbReference>
<accession>A0A395GY79</accession>
<dbReference type="Pfam" id="PF04082">
    <property type="entry name" value="Fungal_trans"/>
    <property type="match status" value="1"/>
</dbReference>
<dbReference type="InterPro" id="IPR001138">
    <property type="entry name" value="Zn2Cys6_DnaBD"/>
</dbReference>
<feature type="region of interest" description="Disordered" evidence="7">
    <location>
        <begin position="62"/>
        <end position="92"/>
    </location>
</feature>
<keyword evidence="8" id="KW-0812">Transmembrane</keyword>
<evidence type="ECO:0000256" key="8">
    <source>
        <dbReference type="SAM" id="Phobius"/>
    </source>
</evidence>
<evidence type="ECO:0000256" key="2">
    <source>
        <dbReference type="ARBA" id="ARBA00022723"/>
    </source>
</evidence>
<dbReference type="InterPro" id="IPR050613">
    <property type="entry name" value="Sec_Metabolite_Reg"/>
</dbReference>
<dbReference type="AlphaFoldDB" id="A0A395GY79"/>
<dbReference type="STRING" id="1448316.A0A395GY79"/>
<evidence type="ECO:0000256" key="7">
    <source>
        <dbReference type="SAM" id="MobiDB-lite"/>
    </source>
</evidence>
<evidence type="ECO:0000256" key="5">
    <source>
        <dbReference type="ARBA" id="ARBA00023163"/>
    </source>
</evidence>
<keyword evidence="8" id="KW-1133">Transmembrane helix</keyword>
<evidence type="ECO:0000256" key="3">
    <source>
        <dbReference type="ARBA" id="ARBA00023015"/>
    </source>
</evidence>
<keyword evidence="6" id="KW-0539">Nucleus</keyword>
<dbReference type="CDD" id="cd00067">
    <property type="entry name" value="GAL4"/>
    <property type="match status" value="1"/>
</dbReference>
<dbReference type="RefSeq" id="XP_025573331.1">
    <property type="nucleotide sequence ID" value="XM_025722787.1"/>
</dbReference>
<evidence type="ECO:0000256" key="1">
    <source>
        <dbReference type="ARBA" id="ARBA00004123"/>
    </source>
</evidence>